<protein>
    <recommendedName>
        <fullName evidence="3">Zinc ribbon domain-containing protein</fullName>
    </recommendedName>
</protein>
<keyword evidence="1" id="KW-0472">Membrane</keyword>
<evidence type="ECO:0008006" key="3">
    <source>
        <dbReference type="Google" id="ProtNLM"/>
    </source>
</evidence>
<feature type="transmembrane region" description="Helical" evidence="1">
    <location>
        <begin position="200"/>
        <end position="224"/>
    </location>
</feature>
<reference evidence="2" key="1">
    <citation type="journal article" date="2015" name="Nature">
        <title>Complex archaea that bridge the gap between prokaryotes and eukaryotes.</title>
        <authorList>
            <person name="Spang A."/>
            <person name="Saw J.H."/>
            <person name="Jorgensen S.L."/>
            <person name="Zaremba-Niedzwiedzka K."/>
            <person name="Martijn J."/>
            <person name="Lind A.E."/>
            <person name="van Eijk R."/>
            <person name="Schleper C."/>
            <person name="Guy L."/>
            <person name="Ettema T.J."/>
        </authorList>
    </citation>
    <scope>NUCLEOTIDE SEQUENCE</scope>
</reference>
<accession>A0A0F9N056</accession>
<comment type="caution">
    <text evidence="2">The sequence shown here is derived from an EMBL/GenBank/DDBJ whole genome shotgun (WGS) entry which is preliminary data.</text>
</comment>
<feature type="transmembrane region" description="Helical" evidence="1">
    <location>
        <begin position="273"/>
        <end position="291"/>
    </location>
</feature>
<sequence>MSRTVAAFQRCPRCGNENSADSYACNFCGFRLKIEKIETLRFFRRYEAEWTAPSPWYKKIFYLFVNPPKAFHDINHKRSKAPGWLIVLFCSLLYGLMGLAFISHIELGVSDLLQSIYNLSFFVSFFVFGFCFQAIYFLILIWLFTKGANKAVGFSEKMERRFEGIGEAKVKYKETDISPFSIYKGGTMLHIEGAYKTKMLLCAFTPFILINTIKILIVLIGFPSTVPGALDVLFDAAIWAVLDVIDAITIATWVPILMTLAIRELSNSSTTRVLIPNIIIGVVIAIIFYFLRPTLFG</sequence>
<dbReference type="AlphaFoldDB" id="A0A0F9N056"/>
<feature type="transmembrane region" description="Helical" evidence="1">
    <location>
        <begin position="236"/>
        <end position="261"/>
    </location>
</feature>
<organism evidence="2">
    <name type="scientific">marine sediment metagenome</name>
    <dbReference type="NCBI Taxonomy" id="412755"/>
    <lineage>
        <taxon>unclassified sequences</taxon>
        <taxon>metagenomes</taxon>
        <taxon>ecological metagenomes</taxon>
    </lineage>
</organism>
<evidence type="ECO:0000256" key="1">
    <source>
        <dbReference type="SAM" id="Phobius"/>
    </source>
</evidence>
<proteinExistence type="predicted"/>
<dbReference type="EMBL" id="LAZR01004150">
    <property type="protein sequence ID" value="KKN11294.1"/>
    <property type="molecule type" value="Genomic_DNA"/>
</dbReference>
<evidence type="ECO:0000313" key="2">
    <source>
        <dbReference type="EMBL" id="KKN11294.1"/>
    </source>
</evidence>
<feature type="transmembrane region" description="Helical" evidence="1">
    <location>
        <begin position="84"/>
        <end position="105"/>
    </location>
</feature>
<keyword evidence="1" id="KW-0812">Transmembrane</keyword>
<name>A0A0F9N056_9ZZZZ</name>
<feature type="transmembrane region" description="Helical" evidence="1">
    <location>
        <begin position="117"/>
        <end position="144"/>
    </location>
</feature>
<keyword evidence="1" id="KW-1133">Transmembrane helix</keyword>
<gene>
    <name evidence="2" type="ORF">LCGC14_1027930</name>
</gene>